<sequence length="245" mass="26345">MQEECEVNGPVIRHLGDSALSVEFGDRIDAALVSRVHAFDAALNGLRLAGVVETVPTYRATTVFLDPLTADVGEIEAAVLRLASTKSDARPSGRLWEVPVTYGQGFGMDLEDVAAHAGMTPAELIEAHAGPEYSVAMVGFLPGFSYLLGLDPRLSTPRRPEPRARIPASSVSIGGQQTAIGSLEGPSGWHVIGRTPARPFQPGRVPEFLFEPGDRIRFRPVSAREWPELDRDAVRGALVAERVEG</sequence>
<feature type="domain" description="Carboxyltransferase" evidence="4">
    <location>
        <begin position="10"/>
        <end position="210"/>
    </location>
</feature>
<evidence type="ECO:0000256" key="3">
    <source>
        <dbReference type="ARBA" id="ARBA00022840"/>
    </source>
</evidence>
<dbReference type="Gene3D" id="2.40.100.10">
    <property type="entry name" value="Cyclophilin-like"/>
    <property type="match status" value="1"/>
</dbReference>
<dbReference type="EC" id="3.5.2.9" evidence="5"/>
<evidence type="ECO:0000256" key="2">
    <source>
        <dbReference type="ARBA" id="ARBA00022801"/>
    </source>
</evidence>
<evidence type="ECO:0000313" key="5">
    <source>
        <dbReference type="EMBL" id="MXY33518.1"/>
    </source>
</evidence>
<dbReference type="AlphaFoldDB" id="A0A6B0XY94"/>
<comment type="caution">
    <text evidence="5">The sequence shown here is derived from an EMBL/GenBank/DDBJ whole genome shotgun (WGS) entry which is preliminary data.</text>
</comment>
<evidence type="ECO:0000256" key="1">
    <source>
        <dbReference type="ARBA" id="ARBA00022741"/>
    </source>
</evidence>
<organism evidence="5">
    <name type="scientific">Boseongicola sp. SB0664_bin_43</name>
    <dbReference type="NCBI Taxonomy" id="2604844"/>
    <lineage>
        <taxon>Bacteria</taxon>
        <taxon>Pseudomonadati</taxon>
        <taxon>Pseudomonadota</taxon>
        <taxon>Alphaproteobacteria</taxon>
        <taxon>Rhodobacterales</taxon>
        <taxon>Paracoccaceae</taxon>
        <taxon>Boseongicola</taxon>
    </lineage>
</organism>
<dbReference type="InterPro" id="IPR003833">
    <property type="entry name" value="CT_C_D"/>
</dbReference>
<keyword evidence="2 5" id="KW-0378">Hydrolase</keyword>
<dbReference type="GO" id="GO:0017168">
    <property type="term" value="F:5-oxoprolinase (ATP-hydrolyzing) activity"/>
    <property type="evidence" value="ECO:0007669"/>
    <property type="project" value="UniProtKB-EC"/>
</dbReference>
<reference evidence="5" key="1">
    <citation type="submission" date="2019-09" db="EMBL/GenBank/DDBJ databases">
        <title>Characterisation of the sponge microbiome using genome-centric metagenomics.</title>
        <authorList>
            <person name="Engelberts J.P."/>
            <person name="Robbins S.J."/>
            <person name="De Goeij J.M."/>
            <person name="Aranda M."/>
            <person name="Bell S.C."/>
            <person name="Webster N.S."/>
        </authorList>
    </citation>
    <scope>NUCLEOTIDE SEQUENCE</scope>
    <source>
        <strain evidence="5">SB0664_bin_43</strain>
    </source>
</reference>
<keyword evidence="3" id="KW-0067">ATP-binding</keyword>
<dbReference type="SUPFAM" id="SSF160467">
    <property type="entry name" value="PH0987 N-terminal domain-like"/>
    <property type="match status" value="1"/>
</dbReference>
<proteinExistence type="predicted"/>
<dbReference type="PANTHER" id="PTHR34698:SF2">
    <property type="entry name" value="5-OXOPROLINASE SUBUNIT B"/>
    <property type="match status" value="1"/>
</dbReference>
<dbReference type="SUPFAM" id="SSF50891">
    <property type="entry name" value="Cyclophilin-like"/>
    <property type="match status" value="1"/>
</dbReference>
<dbReference type="Pfam" id="PF02682">
    <property type="entry name" value="CT_C_D"/>
    <property type="match status" value="1"/>
</dbReference>
<dbReference type="EMBL" id="VXRY01000219">
    <property type="protein sequence ID" value="MXY33518.1"/>
    <property type="molecule type" value="Genomic_DNA"/>
</dbReference>
<gene>
    <name evidence="5" type="primary">pxpB</name>
    <name evidence="5" type="ORF">F4Y60_05400</name>
</gene>
<dbReference type="InterPro" id="IPR010016">
    <property type="entry name" value="PxpB"/>
</dbReference>
<dbReference type="SMART" id="SM00796">
    <property type="entry name" value="AHS1"/>
    <property type="match status" value="1"/>
</dbReference>
<dbReference type="PANTHER" id="PTHR34698">
    <property type="entry name" value="5-OXOPROLINASE SUBUNIT B"/>
    <property type="match status" value="1"/>
</dbReference>
<name>A0A6B0XY94_9RHOB</name>
<accession>A0A6B0XY94</accession>
<protein>
    <submittedName>
        <fullName evidence="5">5-oxoprolinase subunit PxpB</fullName>
        <ecNumber evidence="5">3.5.2.9</ecNumber>
    </submittedName>
</protein>
<dbReference type="GO" id="GO:0005524">
    <property type="term" value="F:ATP binding"/>
    <property type="evidence" value="ECO:0007669"/>
    <property type="project" value="UniProtKB-KW"/>
</dbReference>
<keyword evidence="1" id="KW-0547">Nucleotide-binding</keyword>
<dbReference type="Gene3D" id="3.30.1360.40">
    <property type="match status" value="1"/>
</dbReference>
<dbReference type="NCBIfam" id="TIGR00370">
    <property type="entry name" value="5-oxoprolinase subunit PxpB"/>
    <property type="match status" value="1"/>
</dbReference>
<dbReference type="InterPro" id="IPR029000">
    <property type="entry name" value="Cyclophilin-like_dom_sf"/>
</dbReference>
<evidence type="ECO:0000259" key="4">
    <source>
        <dbReference type="SMART" id="SM00796"/>
    </source>
</evidence>